<evidence type="ECO:0000313" key="3">
    <source>
        <dbReference type="Proteomes" id="UP000318939"/>
    </source>
</evidence>
<dbReference type="SMART" id="SM00226">
    <property type="entry name" value="LMWPc"/>
    <property type="match status" value="1"/>
</dbReference>
<accession>A0ABY8IHD2</accession>
<name>A0ABY8IHD2_9HYPH</name>
<gene>
    <name evidence="2" type="ORF">PR018_15490</name>
</gene>
<evidence type="ECO:0000313" key="2">
    <source>
        <dbReference type="EMBL" id="WFS22533.1"/>
    </source>
</evidence>
<dbReference type="Pfam" id="PF01451">
    <property type="entry name" value="LMWPc"/>
    <property type="match status" value="1"/>
</dbReference>
<proteinExistence type="predicted"/>
<organism evidence="2 3">
    <name type="scientific">Rhizobium rhododendri</name>
    <dbReference type="NCBI Taxonomy" id="2506430"/>
    <lineage>
        <taxon>Bacteria</taxon>
        <taxon>Pseudomonadati</taxon>
        <taxon>Pseudomonadota</taxon>
        <taxon>Alphaproteobacteria</taxon>
        <taxon>Hyphomicrobiales</taxon>
        <taxon>Rhizobiaceae</taxon>
        <taxon>Rhizobium/Agrobacterium group</taxon>
        <taxon>Rhizobium</taxon>
    </lineage>
</organism>
<dbReference type="InterPro" id="IPR036196">
    <property type="entry name" value="Ptyr_pPase_sf"/>
</dbReference>
<dbReference type="Gene3D" id="3.40.50.2300">
    <property type="match status" value="1"/>
</dbReference>
<reference evidence="2" key="1">
    <citation type="journal article" date="2019" name="Phytopathology">
        <title>A Novel Group of Rhizobium tumorigenes-Like Agrobacteria Associated with Crown Gall Disease of Rhododendron and Blueberry.</title>
        <authorList>
            <person name="Kuzmanovic N."/>
            <person name="Behrens P."/>
            <person name="Idczak E."/>
            <person name="Wagner S."/>
            <person name="Gotz M."/>
            <person name="Sproer C."/>
            <person name="Bunk B."/>
            <person name="Overmann J."/>
            <person name="Smalla K."/>
        </authorList>
    </citation>
    <scope>NUCLEOTIDE SEQUENCE</scope>
    <source>
        <strain evidence="2">Rho-6.2</strain>
    </source>
</reference>
<protein>
    <submittedName>
        <fullName evidence="2">Low molecular weight protein tyrosine phosphatase family protein</fullName>
    </submittedName>
</protein>
<dbReference type="PIRSF" id="PIRSF029416">
    <property type="entry name" value="UCP029416_PTP"/>
    <property type="match status" value="1"/>
</dbReference>
<dbReference type="EMBL" id="CP117267">
    <property type="protein sequence ID" value="WFS22533.1"/>
    <property type="molecule type" value="Genomic_DNA"/>
</dbReference>
<reference evidence="2" key="2">
    <citation type="journal article" date="2023" name="MicrobiologyOpen">
        <title>Genomics of the tumorigenes clade of the family Rhizobiaceae and description of Rhizobium rhododendri sp. nov.</title>
        <authorList>
            <person name="Kuzmanovic N."/>
            <person name="diCenzo G.C."/>
            <person name="Bunk B."/>
            <person name="Sproeer C."/>
            <person name="Fruehling A."/>
            <person name="Neumann-Schaal M."/>
            <person name="Overmann J."/>
            <person name="Smalla K."/>
        </authorList>
    </citation>
    <scope>NUCLEOTIDE SEQUENCE</scope>
    <source>
        <strain evidence="2">Rho-6.2</strain>
    </source>
</reference>
<dbReference type="InterPro" id="IPR023485">
    <property type="entry name" value="Ptyr_pPase"/>
</dbReference>
<dbReference type="InterPro" id="IPR016919">
    <property type="entry name" value="UCP029416_PTP"/>
</dbReference>
<dbReference type="SUPFAM" id="SSF52788">
    <property type="entry name" value="Phosphotyrosine protein phosphatases I"/>
    <property type="match status" value="1"/>
</dbReference>
<dbReference type="Proteomes" id="UP000318939">
    <property type="component" value="Chromosome"/>
</dbReference>
<dbReference type="RefSeq" id="WP_142824503.1">
    <property type="nucleotide sequence ID" value="NZ_CP117267.1"/>
</dbReference>
<sequence length="106" mass="12373">MQNILFVCSQNKLRSPTAEQVFAGRRDIEVMSAGTNNDAENPLSTELVEWADIIFAMEKIHRSKIQRRYRSVLKGKRIICLDIPDDYTFMDQRLIALLQARVQRYL</sequence>
<keyword evidence="3" id="KW-1185">Reference proteome</keyword>
<evidence type="ECO:0000259" key="1">
    <source>
        <dbReference type="SMART" id="SM00226"/>
    </source>
</evidence>
<feature type="domain" description="Phosphotyrosine protein phosphatase I" evidence="1">
    <location>
        <begin position="2"/>
        <end position="100"/>
    </location>
</feature>